<dbReference type="InterPro" id="IPR000048">
    <property type="entry name" value="IQ_motif_EF-hand-BS"/>
</dbReference>
<dbReference type="PRINTS" id="PR00633">
    <property type="entry name" value="RCCNDNSATION"/>
</dbReference>
<dbReference type="PANTHER" id="PTHR22872:SF2">
    <property type="entry name" value="INHIBITOR OF BRUTON TYROSINE KINASE"/>
    <property type="match status" value="1"/>
</dbReference>
<dbReference type="Proteomes" id="UP000054928">
    <property type="component" value="Unassembled WGS sequence"/>
</dbReference>
<feature type="repeat" description="RCC1" evidence="2">
    <location>
        <begin position="259"/>
        <end position="314"/>
    </location>
</feature>
<feature type="domain" description="WW" evidence="3">
    <location>
        <begin position="887"/>
        <end position="906"/>
    </location>
</feature>
<dbReference type="OrthoDB" id="10256179at2759"/>
<dbReference type="SMART" id="SM00456">
    <property type="entry name" value="WW"/>
    <property type="match status" value="2"/>
</dbReference>
<dbReference type="PROSITE" id="PS50020">
    <property type="entry name" value="WW_DOMAIN_2"/>
    <property type="match status" value="1"/>
</dbReference>
<evidence type="ECO:0000313" key="6">
    <source>
        <dbReference type="Proteomes" id="UP000054928"/>
    </source>
</evidence>
<dbReference type="Pfam" id="PF00397">
    <property type="entry name" value="WW"/>
    <property type="match status" value="1"/>
</dbReference>
<dbReference type="InterPro" id="IPR003034">
    <property type="entry name" value="SAP_dom"/>
</dbReference>
<protein>
    <submittedName>
        <fullName evidence="5">E3 ubiquitin protein ligase</fullName>
    </submittedName>
</protein>
<accession>A0A0P1AKU9</accession>
<dbReference type="Gene3D" id="2.20.70.10">
    <property type="match status" value="1"/>
</dbReference>
<dbReference type="PROSITE" id="PS00626">
    <property type="entry name" value="RCC1_2"/>
    <property type="match status" value="2"/>
</dbReference>
<dbReference type="PANTHER" id="PTHR22872">
    <property type="entry name" value="BTK-BINDING PROTEIN-RELATED"/>
    <property type="match status" value="1"/>
</dbReference>
<dbReference type="InterPro" id="IPR000408">
    <property type="entry name" value="Reg_chr_condens"/>
</dbReference>
<dbReference type="EMBL" id="CCYD01000610">
    <property type="protein sequence ID" value="CEG42026.1"/>
    <property type="molecule type" value="Genomic_DNA"/>
</dbReference>
<evidence type="ECO:0000259" key="3">
    <source>
        <dbReference type="PROSITE" id="PS50020"/>
    </source>
</evidence>
<dbReference type="SUPFAM" id="SSF50985">
    <property type="entry name" value="RCC1/BLIP-II"/>
    <property type="match status" value="1"/>
</dbReference>
<sequence length="1064" mass="120599">MDLGMMRQAQVERNSKVKAAQRKLESGWKPGRLKRRQQIAATMIQRAYRIHLLHQTFQRFRQDIRFTYSSLRAFGHARSRNHWRDVDLRRMSREELRLIALSLNLPSSGKKVLLICRIQRWVYSHVEVFNLATQAAARALEKSRKAQGSVYFCGAHPRADVIDIRPLRGHYITSVAAGFDSDAVYALDSARGAAWLCRTGGLASQTELCSNVHVSNEFELTSRKSHWLASPVLLHALQTEQVKHVYVAQGHAMALTKTGEVFSWGDNAHGALGFAAENAAHVAQNRVTLIEALSNYQTITAAVGGHHSIAVCNHVAGHDGVIFSWGSNSHGQLGVCPSNPTAMTMSKCFPRAAVIHQVAALRSISVRQVACGALHSLALTSDGKVFAWGCSDGGRLGRGKPVSDITQPFVVNGLLTNLVTLTIACGSWHSACIAAEASQVESKAGRIFTWGTGIYGQLGIGKSRFVDEPRPVRLSSRELDKEDFATRIACGTHHTAVLTTTNRIYTWGSSQTFHAVPTELQLCDGRRFGRVTSLACGRNFTVFSTASHDASSYEWPQVSRLWCDMPCIIPCLNLSRVPRSSCSSALMPSISKSTKVAVPSQYIPLLDRPEPFADRRTREEKEIREAQRINDIDIKSIVHPLCRLCWRCNGFQPSPMRLWMCRDCSHERQLHGLRKAGVAMEEYEAVRKLQCLYRARRAQNLLKRAREQCYQRIFSIQHNNFFYYNLWKGSKSWTRPVGLDEDYELAIRDPDASPRVLPPYTAVEVAIKVQSMWRGKQARRLMLLKLQSQYEKHLDLKKGLIFYIRKPAISKVNKEPCAKLWDPPPLLRKRYDLGDPVEIKRLTRFANMSLDEAAQILQRAYRRHRGRNLMRRILRSRIKKLWDATIGRHYYFNVMTKESTWEIPDVLLNCDVVRPKISRRFKYKSDGQTQNGNLKEIFKRNEAAACMIQALYRRFATRVTLFELINSRYRKLMDPISGQPYYYDSVSGTTSWFKPILLGLHDLELTVESTTAAFYTLKPTLVPISSYLPAPTTYIMRRSCLAYTADVAHSSRQVRVAWSSIQPI</sequence>
<keyword evidence="1" id="KW-0677">Repeat</keyword>
<name>A0A0P1AKU9_PLAHL</name>
<keyword evidence="6" id="KW-1185">Reference proteome</keyword>
<dbReference type="PROSITE" id="PS50800">
    <property type="entry name" value="SAP"/>
    <property type="match status" value="1"/>
</dbReference>
<feature type="repeat" description="RCC1" evidence="2">
    <location>
        <begin position="320"/>
        <end position="382"/>
    </location>
</feature>
<dbReference type="AlphaFoldDB" id="A0A0P1AKU9"/>
<feature type="domain" description="SAP" evidence="4">
    <location>
        <begin position="88"/>
        <end position="122"/>
    </location>
</feature>
<dbReference type="RefSeq" id="XP_024578395.1">
    <property type="nucleotide sequence ID" value="XM_024727861.1"/>
</dbReference>
<evidence type="ECO:0000259" key="4">
    <source>
        <dbReference type="PROSITE" id="PS50800"/>
    </source>
</evidence>
<feature type="repeat" description="RCC1" evidence="2">
    <location>
        <begin position="445"/>
        <end position="501"/>
    </location>
</feature>
<dbReference type="InterPro" id="IPR051625">
    <property type="entry name" value="Signaling_Regulatory_Domain"/>
</dbReference>
<dbReference type="PROSITE" id="PS50096">
    <property type="entry name" value="IQ"/>
    <property type="match status" value="2"/>
</dbReference>
<evidence type="ECO:0000313" key="5">
    <source>
        <dbReference type="EMBL" id="CEG42026.1"/>
    </source>
</evidence>
<dbReference type="Pfam" id="PF00415">
    <property type="entry name" value="RCC1"/>
    <property type="match status" value="4"/>
</dbReference>
<dbReference type="CDD" id="cd00201">
    <property type="entry name" value="WW"/>
    <property type="match status" value="1"/>
</dbReference>
<dbReference type="InterPro" id="IPR001202">
    <property type="entry name" value="WW_dom"/>
</dbReference>
<evidence type="ECO:0000256" key="1">
    <source>
        <dbReference type="ARBA" id="ARBA00022737"/>
    </source>
</evidence>
<dbReference type="SMART" id="SM00015">
    <property type="entry name" value="IQ"/>
    <property type="match status" value="5"/>
</dbReference>
<dbReference type="Gene3D" id="2.130.10.30">
    <property type="entry name" value="Regulator of chromosome condensation 1/beta-lactamase-inhibitor protein II"/>
    <property type="match status" value="2"/>
</dbReference>
<dbReference type="InterPro" id="IPR009091">
    <property type="entry name" value="RCC1/BLIP-II"/>
</dbReference>
<organism evidence="5 6">
    <name type="scientific">Plasmopara halstedii</name>
    <name type="common">Downy mildew of sunflower</name>
    <dbReference type="NCBI Taxonomy" id="4781"/>
    <lineage>
        <taxon>Eukaryota</taxon>
        <taxon>Sar</taxon>
        <taxon>Stramenopiles</taxon>
        <taxon>Oomycota</taxon>
        <taxon>Peronosporomycetes</taxon>
        <taxon>Peronosporales</taxon>
        <taxon>Peronosporaceae</taxon>
        <taxon>Plasmopara</taxon>
    </lineage>
</organism>
<dbReference type="SUPFAM" id="SSF51045">
    <property type="entry name" value="WW domain"/>
    <property type="match status" value="1"/>
</dbReference>
<dbReference type="PROSITE" id="PS50012">
    <property type="entry name" value="RCC1_3"/>
    <property type="match status" value="4"/>
</dbReference>
<reference evidence="6" key="1">
    <citation type="submission" date="2014-09" db="EMBL/GenBank/DDBJ databases">
        <authorList>
            <person name="Sharma Rahul"/>
            <person name="Thines Marco"/>
        </authorList>
    </citation>
    <scope>NUCLEOTIDE SEQUENCE [LARGE SCALE GENOMIC DNA]</scope>
</reference>
<dbReference type="GeneID" id="36407388"/>
<feature type="repeat" description="RCC1" evidence="2">
    <location>
        <begin position="383"/>
        <end position="436"/>
    </location>
</feature>
<dbReference type="OMA" id="THFRRRN"/>
<evidence type="ECO:0000256" key="2">
    <source>
        <dbReference type="PROSITE-ProRule" id="PRU00235"/>
    </source>
</evidence>
<dbReference type="STRING" id="4781.A0A0P1AKU9"/>
<dbReference type="InterPro" id="IPR036020">
    <property type="entry name" value="WW_dom_sf"/>
</dbReference>
<dbReference type="Pfam" id="PF00612">
    <property type="entry name" value="IQ"/>
    <property type="match status" value="1"/>
</dbReference>
<proteinExistence type="predicted"/>